<keyword evidence="4" id="KW-1185">Reference proteome</keyword>
<comment type="caution">
    <text evidence="3">The sequence shown here is derived from an EMBL/GenBank/DDBJ whole genome shotgun (WGS) entry which is preliminary data.</text>
</comment>
<feature type="signal peptide" evidence="2">
    <location>
        <begin position="1"/>
        <end position="26"/>
    </location>
</feature>
<name>A0A9Q4NRH9_9CORY</name>
<sequence length="84" mass="8397">MKFRRIAAVALAAAVVTGVNAPVAEAATYPEPLNQVLNEMRAFGGPQAPNLLLVPAALSSVGWILSILSLAGVLGLGAATASSV</sequence>
<keyword evidence="1" id="KW-1133">Transmembrane helix</keyword>
<evidence type="ECO:0000256" key="2">
    <source>
        <dbReference type="SAM" id="SignalP"/>
    </source>
</evidence>
<gene>
    <name evidence="3" type="ORF">NUW87_02550</name>
</gene>
<keyword evidence="2" id="KW-0732">Signal</keyword>
<feature type="chain" id="PRO_5040210814" description="Secreted protein" evidence="2">
    <location>
        <begin position="27"/>
        <end position="84"/>
    </location>
</feature>
<dbReference type="RefSeq" id="WP_239217634.1">
    <property type="nucleotide sequence ID" value="NZ_BAABDP010000005.1"/>
</dbReference>
<dbReference type="Proteomes" id="UP001071110">
    <property type="component" value="Unassembled WGS sequence"/>
</dbReference>
<protein>
    <recommendedName>
        <fullName evidence="5">Secreted protein</fullName>
    </recommendedName>
</protein>
<organism evidence="3 4">
    <name type="scientific">Corynebacterium pilbarense</name>
    <dbReference type="NCBI Taxonomy" id="1288393"/>
    <lineage>
        <taxon>Bacteria</taxon>
        <taxon>Bacillati</taxon>
        <taxon>Actinomycetota</taxon>
        <taxon>Actinomycetes</taxon>
        <taxon>Mycobacteriales</taxon>
        <taxon>Corynebacteriaceae</taxon>
        <taxon>Corynebacterium</taxon>
    </lineage>
</organism>
<proteinExistence type="predicted"/>
<keyword evidence="1" id="KW-0472">Membrane</keyword>
<dbReference type="EMBL" id="JANRML010000002">
    <property type="protein sequence ID" value="MCZ2220256.1"/>
    <property type="molecule type" value="Genomic_DNA"/>
</dbReference>
<feature type="transmembrane region" description="Helical" evidence="1">
    <location>
        <begin position="50"/>
        <end position="79"/>
    </location>
</feature>
<accession>A0A9Q4NRH9</accession>
<evidence type="ECO:0000313" key="3">
    <source>
        <dbReference type="EMBL" id="MCZ2220256.1"/>
    </source>
</evidence>
<evidence type="ECO:0000256" key="1">
    <source>
        <dbReference type="SAM" id="Phobius"/>
    </source>
</evidence>
<evidence type="ECO:0008006" key="5">
    <source>
        <dbReference type="Google" id="ProtNLM"/>
    </source>
</evidence>
<reference evidence="3" key="1">
    <citation type="submission" date="2022-08" db="EMBL/GenBank/DDBJ databases">
        <title>Corynebacterium sp. nov., isolated from clinical breast specimens.</title>
        <authorList>
            <person name="Zhang T."/>
        </authorList>
    </citation>
    <scope>NUCLEOTIDE SEQUENCE</scope>
    <source>
        <strain evidence="3">CCUG 57942</strain>
    </source>
</reference>
<keyword evidence="1" id="KW-0812">Transmembrane</keyword>
<evidence type="ECO:0000313" key="4">
    <source>
        <dbReference type="Proteomes" id="UP001071110"/>
    </source>
</evidence>
<dbReference type="AlphaFoldDB" id="A0A9Q4NRH9"/>